<proteinExistence type="predicted"/>
<dbReference type="GO" id="GO:0016020">
    <property type="term" value="C:membrane"/>
    <property type="evidence" value="ECO:0007669"/>
    <property type="project" value="UniProtKB-SubCell"/>
</dbReference>
<evidence type="ECO:0000313" key="8">
    <source>
        <dbReference type="EMBL" id="RAK54128.1"/>
    </source>
</evidence>
<dbReference type="Gene3D" id="1.20.1250.20">
    <property type="entry name" value="MFS general substrate transporter like domains"/>
    <property type="match status" value="1"/>
</dbReference>
<sequence>MGPRRERPVTPSAAPPFGPRRFVFPALLVAVFTVSAGYGLVLPQIPSLVRGAPGGHIDDVAFHAGGLTGLYMLAVAVFAPLWGRLSDRIGRKPVLLAGLVGFALSMLMFAAARTLAQLYLERMLSGLFAAAVAPVAAAYVADLAPTDQWRAHRLARLNMAAIAGFVLGPIFSAAVAAAGKITSPLAAPLVATGALALGAAALLARISTAPSAPAGATQLGRSASASSAVVLLGLSFAVAFAVGTFEVGLAARSTEANARELAVMFSVCSLVMFGAQAAVFSPLTRAERTSKLLGPGFLLIAIALVLAPRVSGFAPALAVVGLLAASAGATSPVLAYWQSIVSGRRQGSGLGDQTALASLGQALGSATGGVLLGSRLADPFLIAAAVALTAALVGALAAPRLSSAVPSRAPSKASARL</sequence>
<feature type="transmembrane region" description="Helical" evidence="6">
    <location>
        <begin position="261"/>
        <end position="280"/>
    </location>
</feature>
<feature type="transmembrane region" description="Helical" evidence="6">
    <location>
        <begin position="124"/>
        <end position="145"/>
    </location>
</feature>
<evidence type="ECO:0000256" key="5">
    <source>
        <dbReference type="ARBA" id="ARBA00023136"/>
    </source>
</evidence>
<feature type="transmembrane region" description="Helical" evidence="6">
    <location>
        <begin position="157"/>
        <end position="179"/>
    </location>
</feature>
<dbReference type="PANTHER" id="PTHR23504:SF15">
    <property type="entry name" value="MAJOR FACILITATOR SUPERFAMILY (MFS) PROFILE DOMAIN-CONTAINING PROTEIN"/>
    <property type="match status" value="1"/>
</dbReference>
<accession>A0A328AMK8</accession>
<dbReference type="OrthoDB" id="7181754at2"/>
<dbReference type="PRINTS" id="PR01035">
    <property type="entry name" value="TCRTETA"/>
</dbReference>
<dbReference type="Pfam" id="PF07690">
    <property type="entry name" value="MFS_1"/>
    <property type="match status" value="1"/>
</dbReference>
<dbReference type="SUPFAM" id="SSF103473">
    <property type="entry name" value="MFS general substrate transporter"/>
    <property type="match status" value="1"/>
</dbReference>
<keyword evidence="9" id="KW-1185">Reference proteome</keyword>
<evidence type="ECO:0000256" key="4">
    <source>
        <dbReference type="ARBA" id="ARBA00022989"/>
    </source>
</evidence>
<dbReference type="PROSITE" id="PS50850">
    <property type="entry name" value="MFS"/>
    <property type="match status" value="1"/>
</dbReference>
<protein>
    <submittedName>
        <fullName evidence="8">MFS transporter</fullName>
    </submittedName>
</protein>
<evidence type="ECO:0000256" key="1">
    <source>
        <dbReference type="ARBA" id="ARBA00004141"/>
    </source>
</evidence>
<gene>
    <name evidence="8" type="ORF">DJ017_06130</name>
</gene>
<keyword evidence="4 6" id="KW-1133">Transmembrane helix</keyword>
<reference evidence="9" key="1">
    <citation type="submission" date="2018-05" db="EMBL/GenBank/DDBJ databases">
        <authorList>
            <person name="Li X."/>
        </authorList>
    </citation>
    <scope>NUCLEOTIDE SEQUENCE [LARGE SCALE GENOMIC DNA]</scope>
    <source>
        <strain evidence="9">LX32</strain>
    </source>
</reference>
<dbReference type="InterPro" id="IPR036259">
    <property type="entry name" value="MFS_trans_sf"/>
</dbReference>
<dbReference type="AlphaFoldDB" id="A0A328AMK8"/>
<feature type="transmembrane region" description="Helical" evidence="6">
    <location>
        <begin position="225"/>
        <end position="249"/>
    </location>
</feature>
<keyword evidence="3 6" id="KW-0812">Transmembrane</keyword>
<evidence type="ECO:0000256" key="3">
    <source>
        <dbReference type="ARBA" id="ARBA00022692"/>
    </source>
</evidence>
<dbReference type="PANTHER" id="PTHR23504">
    <property type="entry name" value="MAJOR FACILITATOR SUPERFAMILY DOMAIN-CONTAINING PROTEIN 10"/>
    <property type="match status" value="1"/>
</dbReference>
<feature type="transmembrane region" description="Helical" evidence="6">
    <location>
        <begin position="185"/>
        <end position="204"/>
    </location>
</feature>
<dbReference type="GO" id="GO:0022857">
    <property type="term" value="F:transmembrane transporter activity"/>
    <property type="evidence" value="ECO:0007669"/>
    <property type="project" value="InterPro"/>
</dbReference>
<dbReference type="InterPro" id="IPR020846">
    <property type="entry name" value="MFS_dom"/>
</dbReference>
<feature type="transmembrane region" description="Helical" evidence="6">
    <location>
        <begin position="21"/>
        <end position="41"/>
    </location>
</feature>
<feature type="domain" description="Major facilitator superfamily (MFS) profile" evidence="7">
    <location>
        <begin position="23"/>
        <end position="402"/>
    </location>
</feature>
<name>A0A328AMK8_9CAUL</name>
<dbReference type="InterPro" id="IPR001958">
    <property type="entry name" value="Tet-R_TetA/multi-R_MdtG-like"/>
</dbReference>
<feature type="transmembrane region" description="Helical" evidence="6">
    <location>
        <begin position="316"/>
        <end position="336"/>
    </location>
</feature>
<keyword evidence="5 6" id="KW-0472">Membrane</keyword>
<dbReference type="EMBL" id="QFYQ01000001">
    <property type="protein sequence ID" value="RAK54128.1"/>
    <property type="molecule type" value="Genomic_DNA"/>
</dbReference>
<organism evidence="8 9">
    <name type="scientific">Phenylobacterium soli</name>
    <dbReference type="NCBI Taxonomy" id="2170551"/>
    <lineage>
        <taxon>Bacteria</taxon>
        <taxon>Pseudomonadati</taxon>
        <taxon>Pseudomonadota</taxon>
        <taxon>Alphaproteobacteria</taxon>
        <taxon>Caulobacterales</taxon>
        <taxon>Caulobacteraceae</taxon>
        <taxon>Phenylobacterium</taxon>
    </lineage>
</organism>
<feature type="transmembrane region" description="Helical" evidence="6">
    <location>
        <begin position="94"/>
        <end position="112"/>
    </location>
</feature>
<feature type="transmembrane region" description="Helical" evidence="6">
    <location>
        <begin position="61"/>
        <end position="82"/>
    </location>
</feature>
<keyword evidence="2" id="KW-0813">Transport</keyword>
<evidence type="ECO:0000256" key="6">
    <source>
        <dbReference type="SAM" id="Phobius"/>
    </source>
</evidence>
<comment type="caution">
    <text evidence="8">The sequence shown here is derived from an EMBL/GenBank/DDBJ whole genome shotgun (WGS) entry which is preliminary data.</text>
</comment>
<feature type="transmembrane region" description="Helical" evidence="6">
    <location>
        <begin position="380"/>
        <end position="398"/>
    </location>
</feature>
<evidence type="ECO:0000259" key="7">
    <source>
        <dbReference type="PROSITE" id="PS50850"/>
    </source>
</evidence>
<dbReference type="Proteomes" id="UP000249254">
    <property type="component" value="Unassembled WGS sequence"/>
</dbReference>
<comment type="subcellular location">
    <subcellularLocation>
        <location evidence="1">Membrane</location>
        <topology evidence="1">Multi-pass membrane protein</topology>
    </subcellularLocation>
</comment>
<feature type="transmembrane region" description="Helical" evidence="6">
    <location>
        <begin position="292"/>
        <end position="310"/>
    </location>
</feature>
<dbReference type="InterPro" id="IPR011701">
    <property type="entry name" value="MFS"/>
</dbReference>
<evidence type="ECO:0000256" key="2">
    <source>
        <dbReference type="ARBA" id="ARBA00022448"/>
    </source>
</evidence>
<evidence type="ECO:0000313" key="9">
    <source>
        <dbReference type="Proteomes" id="UP000249254"/>
    </source>
</evidence>